<dbReference type="AlphaFoldDB" id="Q0MTE1"/>
<protein>
    <submittedName>
        <fullName evidence="8">Salivary triabin 2</fullName>
    </submittedName>
</protein>
<dbReference type="GO" id="GO:0090729">
    <property type="term" value="F:toxin activity"/>
    <property type="evidence" value="ECO:0007669"/>
    <property type="project" value="UniProtKB-KW"/>
</dbReference>
<keyword evidence="4 7" id="KW-0732">Signal</keyword>
<evidence type="ECO:0000256" key="3">
    <source>
        <dbReference type="ARBA" id="ARBA00022656"/>
    </source>
</evidence>
<evidence type="ECO:0000313" key="8">
    <source>
        <dbReference type="EMBL" id="ABH09428.1"/>
    </source>
</evidence>
<dbReference type="InterPro" id="IPR005657">
    <property type="entry name" value="Triabi/Procalin"/>
</dbReference>
<dbReference type="GO" id="GO:0030682">
    <property type="term" value="P:symbiont-mediated perturbation of host defenses"/>
    <property type="evidence" value="ECO:0007669"/>
    <property type="project" value="InterPro"/>
</dbReference>
<comment type="similarity">
    <text evidence="6">Belongs to the calycin superfamily. Triabin family.</text>
</comment>
<keyword evidence="3" id="KW-0800">Toxin</keyword>
<evidence type="ECO:0000256" key="7">
    <source>
        <dbReference type="SAM" id="SignalP"/>
    </source>
</evidence>
<evidence type="ECO:0000256" key="4">
    <source>
        <dbReference type="ARBA" id="ARBA00022729"/>
    </source>
</evidence>
<comment type="subcellular location">
    <subcellularLocation>
        <location evidence="1">Secreted</location>
    </subcellularLocation>
</comment>
<reference evidence="8" key="1">
    <citation type="journal article" date="2007" name="Insect Biochem. Mol. Biol.">
        <title>The sialotranscriptome of the blood-sucking bug Triatoma brasiliensis (Hemiptera, Triatominae).</title>
        <authorList>
            <person name="Santos A."/>
            <person name="Ribeiro J.M."/>
            <person name="Lehane M.J."/>
            <person name="Gontijo N.F."/>
            <person name="Veloso A.B."/>
            <person name="Sant'Anna M.R."/>
            <person name="Nascimento Araujo R."/>
            <person name="Grisard E.C."/>
            <person name="Pereira M.H."/>
        </authorList>
    </citation>
    <scope>NUCLEOTIDE SEQUENCE</scope>
    <source>
        <strain evidence="8">TB-662</strain>
    </source>
</reference>
<evidence type="ECO:0000256" key="1">
    <source>
        <dbReference type="ARBA" id="ARBA00004613"/>
    </source>
</evidence>
<evidence type="ECO:0000256" key="6">
    <source>
        <dbReference type="ARBA" id="ARBA00034121"/>
    </source>
</evidence>
<sequence>MKTFIEVTFIGFLTYTCANWIGSNQCKNDVPSMNNFNATKFFTNKWYVTHNKNKTGDPICQAFETSTQNNKYVIEYKFVSDEQEIKFRCEAEGEGDAGKLSFICTVNEEPTFRAVYVIMGTDYNDLAVLYRCVKMEYTGYEDDNYLLLRRKQGEEDIPECVKQWISTLSLHECSDVTNSCL</sequence>
<organism evidence="8">
    <name type="scientific">Triatoma brasiliensis</name>
    <name type="common">Blood-sucking bug</name>
    <dbReference type="NCBI Taxonomy" id="65344"/>
    <lineage>
        <taxon>Eukaryota</taxon>
        <taxon>Metazoa</taxon>
        <taxon>Ecdysozoa</taxon>
        <taxon>Arthropoda</taxon>
        <taxon>Hexapoda</taxon>
        <taxon>Insecta</taxon>
        <taxon>Pterygota</taxon>
        <taxon>Neoptera</taxon>
        <taxon>Paraneoptera</taxon>
        <taxon>Hemiptera</taxon>
        <taxon>Heteroptera</taxon>
        <taxon>Panheteroptera</taxon>
        <taxon>Cimicomorpha</taxon>
        <taxon>Reduviidae</taxon>
        <taxon>Triatominae</taxon>
        <taxon>Triatoma</taxon>
    </lineage>
</organism>
<dbReference type="CDD" id="cd19423">
    <property type="entry name" value="lipocalin_LTBP1-like"/>
    <property type="match status" value="1"/>
</dbReference>
<keyword evidence="2" id="KW-0964">Secreted</keyword>
<keyword evidence="5" id="KW-1199">Hemostasis impairing toxin</keyword>
<feature type="signal peptide" evidence="7">
    <location>
        <begin position="1"/>
        <end position="18"/>
    </location>
</feature>
<accession>Q0MTE1</accession>
<evidence type="ECO:0000256" key="5">
    <source>
        <dbReference type="ARBA" id="ARBA00023240"/>
    </source>
</evidence>
<dbReference type="EMBL" id="DQ846794">
    <property type="protein sequence ID" value="ABH09428.1"/>
    <property type="molecule type" value="mRNA"/>
</dbReference>
<dbReference type="Gene3D" id="2.40.128.20">
    <property type="match status" value="1"/>
</dbReference>
<feature type="chain" id="PRO_5004175090" evidence="7">
    <location>
        <begin position="19"/>
        <end position="181"/>
    </location>
</feature>
<dbReference type="Pfam" id="PF03973">
    <property type="entry name" value="Triabin"/>
    <property type="match status" value="1"/>
</dbReference>
<evidence type="ECO:0000256" key="2">
    <source>
        <dbReference type="ARBA" id="ARBA00022525"/>
    </source>
</evidence>
<dbReference type="InterPro" id="IPR012674">
    <property type="entry name" value="Calycin"/>
</dbReference>
<dbReference type="SUPFAM" id="SSF50814">
    <property type="entry name" value="Lipocalins"/>
    <property type="match status" value="1"/>
</dbReference>
<dbReference type="GO" id="GO:0005576">
    <property type="term" value="C:extracellular region"/>
    <property type="evidence" value="ECO:0007669"/>
    <property type="project" value="UniProtKB-SubCell"/>
</dbReference>
<name>Q0MTE1_TRIBS</name>
<proteinExistence type="evidence at transcript level"/>